<dbReference type="Proteomes" id="UP000618445">
    <property type="component" value="Unassembled WGS sequence"/>
</dbReference>
<feature type="compositionally biased region" description="Acidic residues" evidence="1">
    <location>
        <begin position="257"/>
        <end position="267"/>
    </location>
</feature>
<dbReference type="NCBIfam" id="NF033183">
    <property type="entry name" value="colliding_TM"/>
    <property type="match status" value="1"/>
</dbReference>
<keyword evidence="2" id="KW-0812">Transmembrane</keyword>
<gene>
    <name evidence="3" type="ORF">H6G05_01415</name>
</gene>
<keyword evidence="4" id="KW-1185">Reference proteome</keyword>
<evidence type="ECO:0000256" key="2">
    <source>
        <dbReference type="SAM" id="Phobius"/>
    </source>
</evidence>
<accession>A0ABR8C4N0</accession>
<feature type="transmembrane region" description="Helical" evidence="2">
    <location>
        <begin position="157"/>
        <end position="178"/>
    </location>
</feature>
<keyword evidence="2" id="KW-1133">Transmembrane helix</keyword>
<evidence type="ECO:0000313" key="3">
    <source>
        <dbReference type="EMBL" id="MBD2315506.1"/>
    </source>
</evidence>
<organism evidence="3 4">
    <name type="scientific">Phormidium tenue FACHB-1050</name>
    <dbReference type="NCBI Taxonomy" id="2692857"/>
    <lineage>
        <taxon>Bacteria</taxon>
        <taxon>Bacillati</taxon>
        <taxon>Cyanobacteriota</taxon>
        <taxon>Cyanophyceae</taxon>
        <taxon>Oscillatoriophycideae</taxon>
        <taxon>Oscillatoriales</taxon>
        <taxon>Oscillatoriaceae</taxon>
        <taxon>Phormidium</taxon>
    </lineage>
</organism>
<feature type="transmembrane region" description="Helical" evidence="2">
    <location>
        <begin position="64"/>
        <end position="84"/>
    </location>
</feature>
<feature type="region of interest" description="Disordered" evidence="1">
    <location>
        <begin position="244"/>
        <end position="270"/>
    </location>
</feature>
<dbReference type="InterPro" id="IPR049610">
    <property type="entry name" value="LCTMP-like"/>
</dbReference>
<protein>
    <submittedName>
        <fullName evidence="3">Low-complexity tail membrane protein</fullName>
    </submittedName>
</protein>
<feature type="transmembrane region" description="Helical" evidence="2">
    <location>
        <begin position="121"/>
        <end position="145"/>
    </location>
</feature>
<feature type="region of interest" description="Disordered" evidence="1">
    <location>
        <begin position="817"/>
        <end position="836"/>
    </location>
</feature>
<sequence length="863" mass="95893">MTFKDLAIIPEDYMTSSPSTNQTSNISLSNHPFIWGNIALLAGVPWLLALSMAGLAVGDPVFPAWFEIFLLGFPAIALVAWVQWQQPISPFSLWFVAKPSESLSEPERQILSLVKQQRNGWYVTGWIAAVVAIAMSAIFCKLYLAAPLAQVIAPFPASLRLFGIIWAEIFFLLSNILAQAGISALRIKLTADSDLNRLQPFAIEKIKNSFTTIGWRSPQLLKFFEEDEIGKVTNDLTQGKIADEVADQSPDVQESQDSQEQETEETEPSNIVLEVISEVDPEINTLVENASETEAIACTTEDAITEPVEIASAFEPTEIVPEPQIETILEEEIVQESEVADASPDDQLVEEVDELEISASAAEESVIESIAEPETEQVEVETFLDIPDAIVETEIEESATSENAPVLEFADISLDDQLVEEVDELEISASAAEESVIESIAEPETEQIFEEAKIESVLNQELDQEITQEPEELNPFASDDFIDEAVPVETGLEIADATFESTIEDPEIENIVEETDELVAFETDEEPDLTFLEIPDSSSEANREEPEQVETILDPADTFLDEKLGEDNEELESLETEEDSDVEVVDNTAAANDNKRGIDFLKKLRKTGVSPKKLGFGKSIKRDDLPASIPEVLEPEPEIINELDQETIELSADSIEPELEICDSETQDFDDELDELIAFNAYVENILKEYLEDNDEESEDVDNNLETVQIIEATSELDSELDIESNVEQSLVNSESLDEENAEPIDPSIVFDPNQETIAQENVESFTENLPAIETQVGEESTDEIGSNDQKIQDAKYLVQEFLVDKFFARLEQLNNADKVNSEKEQPQESPLEIDEFADLEALLDGTPLNEDNNTEDLSDRNS</sequence>
<comment type="caution">
    <text evidence="3">The sequence shown here is derived from an EMBL/GenBank/DDBJ whole genome shotgun (WGS) entry which is preliminary data.</text>
</comment>
<proteinExistence type="predicted"/>
<evidence type="ECO:0000313" key="4">
    <source>
        <dbReference type="Proteomes" id="UP000618445"/>
    </source>
</evidence>
<evidence type="ECO:0000256" key="1">
    <source>
        <dbReference type="SAM" id="MobiDB-lite"/>
    </source>
</evidence>
<feature type="region of interest" description="Disordered" evidence="1">
    <location>
        <begin position="844"/>
        <end position="863"/>
    </location>
</feature>
<name>A0ABR8C4N0_9CYAN</name>
<dbReference type="RefSeq" id="WP_190575635.1">
    <property type="nucleotide sequence ID" value="NZ_CAWPQU010000001.1"/>
</dbReference>
<reference evidence="3 4" key="1">
    <citation type="journal article" date="2020" name="ISME J.">
        <title>Comparative genomics reveals insights into cyanobacterial evolution and habitat adaptation.</title>
        <authorList>
            <person name="Chen M.Y."/>
            <person name="Teng W.K."/>
            <person name="Zhao L."/>
            <person name="Hu C.X."/>
            <person name="Zhou Y.K."/>
            <person name="Han B.P."/>
            <person name="Song L.R."/>
            <person name="Shu W.S."/>
        </authorList>
    </citation>
    <scope>NUCLEOTIDE SEQUENCE [LARGE SCALE GENOMIC DNA]</scope>
    <source>
        <strain evidence="3 4">FACHB-1050</strain>
    </source>
</reference>
<dbReference type="EMBL" id="JACJQY010000001">
    <property type="protein sequence ID" value="MBD2315506.1"/>
    <property type="molecule type" value="Genomic_DNA"/>
</dbReference>
<feature type="transmembrane region" description="Helical" evidence="2">
    <location>
        <begin position="33"/>
        <end position="57"/>
    </location>
</feature>
<keyword evidence="2" id="KW-0472">Membrane</keyword>